<reference evidence="1" key="1">
    <citation type="submission" date="2024-09" db="EMBL/GenBank/DDBJ databases">
        <title>Black Yeasts Isolated from many extreme environments.</title>
        <authorList>
            <person name="Coleine C."/>
            <person name="Stajich J.E."/>
            <person name="Selbmann L."/>
        </authorList>
    </citation>
    <scope>NUCLEOTIDE SEQUENCE</scope>
    <source>
        <strain evidence="1">CCFEE 5737</strain>
    </source>
</reference>
<name>A0ACC3DSG0_9PEZI</name>
<comment type="caution">
    <text evidence="1">The sequence shown here is derived from an EMBL/GenBank/DDBJ whole genome shotgun (WGS) entry which is preliminary data.</text>
</comment>
<keyword evidence="2" id="KW-1185">Reference proteome</keyword>
<evidence type="ECO:0000313" key="1">
    <source>
        <dbReference type="EMBL" id="KAK3079453.1"/>
    </source>
</evidence>
<proteinExistence type="predicted"/>
<gene>
    <name evidence="1" type="ORF">LTS18_004824</name>
</gene>
<dbReference type="Proteomes" id="UP001186974">
    <property type="component" value="Unassembled WGS sequence"/>
</dbReference>
<protein>
    <submittedName>
        <fullName evidence="1">Uncharacterized protein</fullName>
    </submittedName>
</protein>
<sequence length="81" mass="9216">MWSEILARAVDQNGVPAITDPWPTKDIVYVAIVGSVMLAALLEWFLWLAAFLYCLVKVFQKAENWSIRILSVIMMILFTAL</sequence>
<feature type="non-terminal residue" evidence="1">
    <location>
        <position position="81"/>
    </location>
</feature>
<accession>A0ACC3DSG0</accession>
<evidence type="ECO:0000313" key="2">
    <source>
        <dbReference type="Proteomes" id="UP001186974"/>
    </source>
</evidence>
<dbReference type="EMBL" id="JAWDJW010001137">
    <property type="protein sequence ID" value="KAK3079453.1"/>
    <property type="molecule type" value="Genomic_DNA"/>
</dbReference>
<organism evidence="1 2">
    <name type="scientific">Coniosporium uncinatum</name>
    <dbReference type="NCBI Taxonomy" id="93489"/>
    <lineage>
        <taxon>Eukaryota</taxon>
        <taxon>Fungi</taxon>
        <taxon>Dikarya</taxon>
        <taxon>Ascomycota</taxon>
        <taxon>Pezizomycotina</taxon>
        <taxon>Dothideomycetes</taxon>
        <taxon>Dothideomycetes incertae sedis</taxon>
        <taxon>Coniosporium</taxon>
    </lineage>
</organism>